<protein>
    <submittedName>
        <fullName evidence="1">Uncharacterized protein</fullName>
    </submittedName>
</protein>
<dbReference type="EnsemblMetazoa" id="Aqu2.1.34742_001">
    <property type="protein sequence ID" value="Aqu2.1.34742_001"/>
    <property type="gene ID" value="Aqu2.1.34742"/>
</dbReference>
<proteinExistence type="predicted"/>
<dbReference type="AlphaFoldDB" id="A0A1X7V5E5"/>
<evidence type="ECO:0000313" key="1">
    <source>
        <dbReference type="EnsemblMetazoa" id="Aqu2.1.34742_001"/>
    </source>
</evidence>
<accession>A0A1X7V5E5</accession>
<organism evidence="1">
    <name type="scientific">Amphimedon queenslandica</name>
    <name type="common">Sponge</name>
    <dbReference type="NCBI Taxonomy" id="400682"/>
    <lineage>
        <taxon>Eukaryota</taxon>
        <taxon>Metazoa</taxon>
        <taxon>Porifera</taxon>
        <taxon>Demospongiae</taxon>
        <taxon>Heteroscleromorpha</taxon>
        <taxon>Haplosclerida</taxon>
        <taxon>Niphatidae</taxon>
        <taxon>Amphimedon</taxon>
    </lineage>
</organism>
<sequence>MHVLLARKKLKFDASLNENKDSTTPIYERPAEKYAAEEIILIVLDPPGNKICTSKPFNVSKSATYIVDVTCLNNVEDIKRITLEFGNYEYNPHNYCLVVYHIPRNFVPTITSHGNSKDKKPFFPAWPSTCDCIKSHCSSGPKATLHQVSFEGGCLTPSAAPGELLVLRSSELIDRIHHLNFAVDLSFSLGNFDVTSITYRHSLLETGR</sequence>
<name>A0A1X7V5E5_AMPQE</name>
<reference evidence="1" key="1">
    <citation type="submission" date="2017-05" db="UniProtKB">
        <authorList>
            <consortium name="EnsemblMetazoa"/>
        </authorList>
    </citation>
    <scope>IDENTIFICATION</scope>
</reference>
<dbReference type="InParanoid" id="A0A1X7V5E5"/>